<organism evidence="9 10">
    <name type="scientific">Aspergillus sclerotiicarbonarius (strain CBS 121057 / IBT 28362)</name>
    <dbReference type="NCBI Taxonomy" id="1448318"/>
    <lineage>
        <taxon>Eukaryota</taxon>
        <taxon>Fungi</taxon>
        <taxon>Dikarya</taxon>
        <taxon>Ascomycota</taxon>
        <taxon>Pezizomycotina</taxon>
        <taxon>Eurotiomycetes</taxon>
        <taxon>Eurotiomycetidae</taxon>
        <taxon>Eurotiales</taxon>
        <taxon>Aspergillaceae</taxon>
        <taxon>Aspergillus</taxon>
        <taxon>Aspergillus subgen. Circumdati</taxon>
    </lineage>
</organism>
<dbReference type="InterPro" id="IPR020846">
    <property type="entry name" value="MFS_dom"/>
</dbReference>
<dbReference type="InterPro" id="IPR005829">
    <property type="entry name" value="Sugar_transporter_CS"/>
</dbReference>
<dbReference type="GO" id="GO:0042908">
    <property type="term" value="P:xenobiotic transport"/>
    <property type="evidence" value="ECO:0007669"/>
    <property type="project" value="UniProtKB-ARBA"/>
</dbReference>
<comment type="subcellular location">
    <subcellularLocation>
        <location evidence="1">Cell membrane</location>
        <topology evidence="1">Multi-pass membrane protein</topology>
    </subcellularLocation>
</comment>
<dbReference type="InterPro" id="IPR011701">
    <property type="entry name" value="MFS"/>
</dbReference>
<evidence type="ECO:0000313" key="10">
    <source>
        <dbReference type="Proteomes" id="UP000248423"/>
    </source>
</evidence>
<dbReference type="FunFam" id="1.20.1250.20:FF:000082">
    <property type="entry name" value="MFS multidrug transporter, putative"/>
    <property type="match status" value="1"/>
</dbReference>
<feature type="signal peptide" evidence="7">
    <location>
        <begin position="1"/>
        <end position="17"/>
    </location>
</feature>
<dbReference type="OrthoDB" id="6770063at2759"/>
<keyword evidence="5 6" id="KW-0472">Membrane</keyword>
<feature type="transmembrane region" description="Helical" evidence="6">
    <location>
        <begin position="99"/>
        <end position="119"/>
    </location>
</feature>
<feature type="transmembrane region" description="Helical" evidence="6">
    <location>
        <begin position="156"/>
        <end position="178"/>
    </location>
</feature>
<keyword evidence="3 6" id="KW-0812">Transmembrane</keyword>
<feature type="domain" description="Major facilitator superfamily (MFS) profile" evidence="8">
    <location>
        <begin position="65"/>
        <end position="486"/>
    </location>
</feature>
<evidence type="ECO:0000256" key="3">
    <source>
        <dbReference type="ARBA" id="ARBA00022692"/>
    </source>
</evidence>
<feature type="transmembrane region" description="Helical" evidence="6">
    <location>
        <begin position="131"/>
        <end position="150"/>
    </location>
</feature>
<protein>
    <submittedName>
        <fullName evidence="9">MFS general substrate transporter</fullName>
    </submittedName>
</protein>
<feature type="transmembrane region" description="Helical" evidence="6">
    <location>
        <begin position="366"/>
        <end position="387"/>
    </location>
</feature>
<evidence type="ECO:0000256" key="7">
    <source>
        <dbReference type="SAM" id="SignalP"/>
    </source>
</evidence>
<reference evidence="9 10" key="1">
    <citation type="submission" date="2018-02" db="EMBL/GenBank/DDBJ databases">
        <title>The genomes of Aspergillus section Nigri reveals drivers in fungal speciation.</title>
        <authorList>
            <consortium name="DOE Joint Genome Institute"/>
            <person name="Vesth T.C."/>
            <person name="Nybo J."/>
            <person name="Theobald S."/>
            <person name="Brandl J."/>
            <person name="Frisvad J.C."/>
            <person name="Nielsen K.F."/>
            <person name="Lyhne E.K."/>
            <person name="Kogle M.E."/>
            <person name="Kuo A."/>
            <person name="Riley R."/>
            <person name="Clum A."/>
            <person name="Nolan M."/>
            <person name="Lipzen A."/>
            <person name="Salamov A."/>
            <person name="Henrissat B."/>
            <person name="Wiebenga A."/>
            <person name="De vries R.P."/>
            <person name="Grigoriev I.V."/>
            <person name="Mortensen U.H."/>
            <person name="Andersen M.R."/>
            <person name="Baker S.E."/>
        </authorList>
    </citation>
    <scope>NUCLEOTIDE SEQUENCE [LARGE SCALE GENOMIC DNA]</scope>
    <source>
        <strain evidence="9 10">CBS 121057</strain>
    </source>
</reference>
<dbReference type="PANTHER" id="PTHR23502:SF134">
    <property type="entry name" value="MAJOR FACILITATOR SUPERFAMILY (MFS) PROFILE DOMAIN-CONTAINING PROTEIN-RELATED"/>
    <property type="match status" value="1"/>
</dbReference>
<keyword evidence="4 6" id="KW-1133">Transmembrane helix</keyword>
<dbReference type="GO" id="GO:0022857">
    <property type="term" value="F:transmembrane transporter activity"/>
    <property type="evidence" value="ECO:0007669"/>
    <property type="project" value="InterPro"/>
</dbReference>
<proteinExistence type="inferred from homology"/>
<feature type="transmembrane region" description="Helical" evidence="6">
    <location>
        <begin position="321"/>
        <end position="345"/>
    </location>
</feature>
<dbReference type="GO" id="GO:0005886">
    <property type="term" value="C:plasma membrane"/>
    <property type="evidence" value="ECO:0007669"/>
    <property type="project" value="UniProtKB-SubCell"/>
</dbReference>
<dbReference type="Gene3D" id="1.20.1250.20">
    <property type="entry name" value="MFS general substrate transporter like domains"/>
    <property type="match status" value="1"/>
</dbReference>
<dbReference type="GO" id="GO:0140115">
    <property type="term" value="P:export across plasma membrane"/>
    <property type="evidence" value="ECO:0007669"/>
    <property type="project" value="UniProtKB-ARBA"/>
</dbReference>
<accession>A0A319EL06</accession>
<dbReference type="Proteomes" id="UP000248423">
    <property type="component" value="Unassembled WGS sequence"/>
</dbReference>
<evidence type="ECO:0000256" key="1">
    <source>
        <dbReference type="ARBA" id="ARBA00004651"/>
    </source>
</evidence>
<feature type="transmembrane region" description="Helical" evidence="6">
    <location>
        <begin position="459"/>
        <end position="479"/>
    </location>
</feature>
<dbReference type="PROSITE" id="PS00216">
    <property type="entry name" value="SUGAR_TRANSPORT_1"/>
    <property type="match status" value="1"/>
</dbReference>
<dbReference type="EMBL" id="KZ826319">
    <property type="protein sequence ID" value="PYI10972.1"/>
    <property type="molecule type" value="Genomic_DNA"/>
</dbReference>
<dbReference type="InterPro" id="IPR036259">
    <property type="entry name" value="MFS_trans_sf"/>
</dbReference>
<feature type="transmembrane region" description="Helical" evidence="6">
    <location>
        <begin position="393"/>
        <end position="418"/>
    </location>
</feature>
<evidence type="ECO:0000256" key="2">
    <source>
        <dbReference type="ARBA" id="ARBA00008335"/>
    </source>
</evidence>
<dbReference type="PROSITE" id="PS50850">
    <property type="entry name" value="MFS"/>
    <property type="match status" value="1"/>
</dbReference>
<dbReference type="Pfam" id="PF07690">
    <property type="entry name" value="MFS_1"/>
    <property type="match status" value="1"/>
</dbReference>
<evidence type="ECO:0000256" key="6">
    <source>
        <dbReference type="SAM" id="Phobius"/>
    </source>
</evidence>
<dbReference type="STRING" id="1448318.A0A319EL06"/>
<gene>
    <name evidence="9" type="ORF">BO78DRAFT_403532</name>
</gene>
<feature type="transmembrane region" description="Helical" evidence="6">
    <location>
        <begin position="217"/>
        <end position="239"/>
    </location>
</feature>
<keyword evidence="10" id="KW-1185">Reference proteome</keyword>
<comment type="similarity">
    <text evidence="2">Belongs to the major facilitator superfamily.</text>
</comment>
<dbReference type="PANTHER" id="PTHR23502">
    <property type="entry name" value="MAJOR FACILITATOR SUPERFAMILY"/>
    <property type="match status" value="1"/>
</dbReference>
<name>A0A319EL06_ASPSB</name>
<dbReference type="VEuPathDB" id="FungiDB:BO78DRAFT_403532"/>
<evidence type="ECO:0000256" key="4">
    <source>
        <dbReference type="ARBA" id="ARBA00022989"/>
    </source>
</evidence>
<evidence type="ECO:0000256" key="5">
    <source>
        <dbReference type="ARBA" id="ARBA00023136"/>
    </source>
</evidence>
<evidence type="ECO:0000259" key="8">
    <source>
        <dbReference type="PROSITE" id="PS50850"/>
    </source>
</evidence>
<keyword evidence="7" id="KW-0732">Signal</keyword>
<dbReference type="SUPFAM" id="SSF103473">
    <property type="entry name" value="MFS general substrate transporter"/>
    <property type="match status" value="1"/>
</dbReference>
<evidence type="ECO:0000313" key="9">
    <source>
        <dbReference type="EMBL" id="PYI10972.1"/>
    </source>
</evidence>
<dbReference type="AlphaFoldDB" id="A0A319EL06"/>
<feature type="chain" id="PRO_5016438832" evidence="7">
    <location>
        <begin position="18"/>
        <end position="503"/>
    </location>
</feature>
<feature type="transmembrane region" description="Helical" evidence="6">
    <location>
        <begin position="289"/>
        <end position="315"/>
    </location>
</feature>
<sequence length="503" mass="55144">MLTLGFSLWSPARCIIASLPLLPHLKTLTFQTVLSWPSGPTPSPAPDLTQLGSPYKWSPTYKWALTVVSCVSTLFASFAARCYSPGAEQMASEWQVSQVAALVGITTFCCGFAIGPMFLVPFSEIYGRKPVFVATAILFTICQLCCSVTRSYPGMLVARFFCGVGGSTFSTMVGGIVVDIFHASNRNTPMALFSWAALFGTGLDPLVGGFIGEDTTWRWIFYIQIIVAGAITLAVLIFFRETRGPAPSPEKVTMPNRWNVAAEKEHASILDMIRTSLLRPFTMLLTEPVVFFFSLWAAFSWSVLYINLSVIPLVFQSVYGLSLATANAIFAASCIGTTLALFLSIGQETIAARYKQDWNSVPEHRLYCSCIQSLFLPIGLFLFGWSAHYHLHWMVSTVAVAISTIGIFSVYLSVFNYLADGYHRYASSALAAQSSCRNIMGGVFPLVSRQMFDNMGFGAAASLLGAVGAGLTLVPWVLVRCGPRIRRRSRLARERMDFDGVEE</sequence>